<dbReference type="AlphaFoldDB" id="A0A0D7BWW2"/>
<keyword evidence="5" id="KW-1185">Reference proteome</keyword>
<organism evidence="4 5">
    <name type="scientific">Cylindrobasidium torrendii FP15055 ss-10</name>
    <dbReference type="NCBI Taxonomy" id="1314674"/>
    <lineage>
        <taxon>Eukaryota</taxon>
        <taxon>Fungi</taxon>
        <taxon>Dikarya</taxon>
        <taxon>Basidiomycota</taxon>
        <taxon>Agaricomycotina</taxon>
        <taxon>Agaricomycetes</taxon>
        <taxon>Agaricomycetidae</taxon>
        <taxon>Agaricales</taxon>
        <taxon>Marasmiineae</taxon>
        <taxon>Physalacriaceae</taxon>
        <taxon>Cylindrobasidium</taxon>
    </lineage>
</organism>
<evidence type="ECO:0000313" key="4">
    <source>
        <dbReference type="EMBL" id="KIY74146.1"/>
    </source>
</evidence>
<name>A0A0D7BWW2_9AGAR</name>
<dbReference type="Gene3D" id="3.90.25.10">
    <property type="entry name" value="UDP-galactose 4-epimerase, domain 1"/>
    <property type="match status" value="1"/>
</dbReference>
<dbReference type="PANTHER" id="PTHR47706:SF9">
    <property type="entry name" value="NMRA-LIKE DOMAIN-CONTAINING PROTEIN-RELATED"/>
    <property type="match status" value="1"/>
</dbReference>
<sequence length="313" mass="34492">MFANPVVFIAGATGYTGSAIARGLLSGGTFARSLLSNTVIILVRSSSCSKPIVKTLEAAGAVVRLGDVTDRPEQLEQNLEGVDILISTVFSLDNLKPLFLAASKLGVKRVIPSDFGPHAPRGVMFVNDLKLDLRNYIKSLGLPYTFVEVGWWTKVSFPYPHAIPESWIAPKHFVGTCDVPSIQSTLGSIAAFMERIIVDERTLNQVVLIHDGEYTLNEMRGLGEKISGEDFSDYPVISPEKLQSEMVSEDPFVKSHAQYKYSMYIRGDNTLANAKADGLLIARELYDGIPVPDLEEEGRKFYKEPFVWGQSEV</sequence>
<gene>
    <name evidence="4" type="ORF">CYLTODRAFT_433860</name>
</gene>
<dbReference type="SUPFAM" id="SSF51735">
    <property type="entry name" value="NAD(P)-binding Rossmann-fold domains"/>
    <property type="match status" value="1"/>
</dbReference>
<proteinExistence type="predicted"/>
<dbReference type="InterPro" id="IPR036291">
    <property type="entry name" value="NAD(P)-bd_dom_sf"/>
</dbReference>
<dbReference type="PANTHER" id="PTHR47706">
    <property type="entry name" value="NMRA-LIKE FAMILY PROTEIN"/>
    <property type="match status" value="1"/>
</dbReference>
<dbReference type="Gene3D" id="3.40.50.720">
    <property type="entry name" value="NAD(P)-binding Rossmann-like Domain"/>
    <property type="match status" value="1"/>
</dbReference>
<dbReference type="Pfam" id="PF05368">
    <property type="entry name" value="NmrA"/>
    <property type="match status" value="1"/>
</dbReference>
<feature type="domain" description="NmrA-like" evidence="3">
    <location>
        <begin position="6"/>
        <end position="155"/>
    </location>
</feature>
<evidence type="ECO:0000256" key="2">
    <source>
        <dbReference type="ARBA" id="ARBA00023002"/>
    </source>
</evidence>
<keyword evidence="1" id="KW-0521">NADP</keyword>
<evidence type="ECO:0000256" key="1">
    <source>
        <dbReference type="ARBA" id="ARBA00022857"/>
    </source>
</evidence>
<dbReference type="STRING" id="1314674.A0A0D7BWW2"/>
<accession>A0A0D7BWW2</accession>
<protein>
    <submittedName>
        <fullName evidence="4">NAD(P)-binding protein</fullName>
    </submittedName>
</protein>
<reference evidence="4 5" key="1">
    <citation type="journal article" date="2015" name="Fungal Genet. Biol.">
        <title>Evolution of novel wood decay mechanisms in Agaricales revealed by the genome sequences of Fistulina hepatica and Cylindrobasidium torrendii.</title>
        <authorList>
            <person name="Floudas D."/>
            <person name="Held B.W."/>
            <person name="Riley R."/>
            <person name="Nagy L.G."/>
            <person name="Koehler G."/>
            <person name="Ransdell A.S."/>
            <person name="Younus H."/>
            <person name="Chow J."/>
            <person name="Chiniquy J."/>
            <person name="Lipzen A."/>
            <person name="Tritt A."/>
            <person name="Sun H."/>
            <person name="Haridas S."/>
            <person name="LaButti K."/>
            <person name="Ohm R.A."/>
            <person name="Kues U."/>
            <person name="Blanchette R.A."/>
            <person name="Grigoriev I.V."/>
            <person name="Minto R.E."/>
            <person name="Hibbett D.S."/>
        </authorList>
    </citation>
    <scope>NUCLEOTIDE SEQUENCE [LARGE SCALE GENOMIC DNA]</scope>
    <source>
        <strain evidence="4 5">FP15055 ss-10</strain>
    </source>
</reference>
<dbReference type="InterPro" id="IPR008030">
    <property type="entry name" value="NmrA-like"/>
</dbReference>
<evidence type="ECO:0000313" key="5">
    <source>
        <dbReference type="Proteomes" id="UP000054007"/>
    </source>
</evidence>
<dbReference type="InterPro" id="IPR051609">
    <property type="entry name" value="NmrA/Isoflavone_reductase-like"/>
</dbReference>
<dbReference type="Proteomes" id="UP000054007">
    <property type="component" value="Unassembled WGS sequence"/>
</dbReference>
<evidence type="ECO:0000259" key="3">
    <source>
        <dbReference type="Pfam" id="PF05368"/>
    </source>
</evidence>
<dbReference type="GO" id="GO:0016491">
    <property type="term" value="F:oxidoreductase activity"/>
    <property type="evidence" value="ECO:0007669"/>
    <property type="project" value="UniProtKB-KW"/>
</dbReference>
<keyword evidence="2" id="KW-0560">Oxidoreductase</keyword>
<dbReference type="OrthoDB" id="9974981at2759"/>
<dbReference type="EMBL" id="KN880432">
    <property type="protein sequence ID" value="KIY74146.1"/>
    <property type="molecule type" value="Genomic_DNA"/>
</dbReference>